<dbReference type="InterPro" id="IPR051678">
    <property type="entry name" value="AGP_Transferase"/>
</dbReference>
<dbReference type="Gene3D" id="3.90.1200.10">
    <property type="match status" value="1"/>
</dbReference>
<dbReference type="AlphaFoldDB" id="A0A8H6G564"/>
<dbReference type="SUPFAM" id="SSF56112">
    <property type="entry name" value="Protein kinase-like (PK-like)"/>
    <property type="match status" value="1"/>
</dbReference>
<dbReference type="Proteomes" id="UP000578531">
    <property type="component" value="Unassembled WGS sequence"/>
</dbReference>
<organism evidence="3 4">
    <name type="scientific">Letharia columbiana</name>
    <dbReference type="NCBI Taxonomy" id="112416"/>
    <lineage>
        <taxon>Eukaryota</taxon>
        <taxon>Fungi</taxon>
        <taxon>Dikarya</taxon>
        <taxon>Ascomycota</taxon>
        <taxon>Pezizomycotina</taxon>
        <taxon>Lecanoromycetes</taxon>
        <taxon>OSLEUM clade</taxon>
        <taxon>Lecanoromycetidae</taxon>
        <taxon>Lecanorales</taxon>
        <taxon>Lecanorineae</taxon>
        <taxon>Parmeliaceae</taxon>
        <taxon>Letharia</taxon>
    </lineage>
</organism>
<sequence length="517" mass="58162">MTLRDCEYESCTQPAERDIGSCMICSSHFCAEHSRLPFHYPSQDTESDAYWTAYSSANKKHLLHRLYQVKTTALISLASRLRNGTSCTIPALMPDGQGHLDVDAVSRQMGGQNCNIDVQFEDGVVWLARIRLDDPLLPPKPTQAYIFLSEVFTLKYLESTGIPAPKVFHFATESSENPVGVSFILLEKMKGAALMWDTTTPAQRTKVLEQLADILLALEKHSFHSTGSLFPSNGSSKVCGFAQSQLFDSPNTTLGPFDTLESSLRAMLAHQRRLIANNELSSLAIDNYLSHRWREDMVPEVLSLHNDAGFFLKHFDDKGDHILVDDDFNITGIIDWEFASVEPKAQAFSSPCMLWPVRDFHAGSNRLSPEEMEFAAIFERRGRNDMAHLVRNGRKMQRYLFFNGGSVSHEQEDFEAMFQGLRAAWAGDNSQPGPYQVWKEEALKKYEGDEQLERLLQRNSTRSQSATQLDCGPSTPQRHDSLKDESSEIPNTGMREGPAGFCMRVAARLSKNKDIAY</sequence>
<evidence type="ECO:0000259" key="2">
    <source>
        <dbReference type="Pfam" id="PF01636"/>
    </source>
</evidence>
<evidence type="ECO:0000256" key="1">
    <source>
        <dbReference type="SAM" id="MobiDB-lite"/>
    </source>
</evidence>
<dbReference type="GeneID" id="59282961"/>
<reference evidence="3 4" key="1">
    <citation type="journal article" date="2020" name="Genomics">
        <title>Complete, high-quality genomes from long-read metagenomic sequencing of two wolf lichen thalli reveals enigmatic genome architecture.</title>
        <authorList>
            <person name="McKenzie S.K."/>
            <person name="Walston R.F."/>
            <person name="Allen J.L."/>
        </authorList>
    </citation>
    <scope>NUCLEOTIDE SEQUENCE [LARGE SCALE GENOMIC DNA]</scope>
    <source>
        <strain evidence="3">WasteWater2</strain>
    </source>
</reference>
<keyword evidence="4" id="KW-1185">Reference proteome</keyword>
<gene>
    <name evidence="3" type="ORF">HO173_001286</name>
</gene>
<feature type="domain" description="Aminoglycoside phosphotransferase" evidence="2">
    <location>
        <begin position="153"/>
        <end position="346"/>
    </location>
</feature>
<feature type="region of interest" description="Disordered" evidence="1">
    <location>
        <begin position="458"/>
        <end position="497"/>
    </location>
</feature>
<dbReference type="RefSeq" id="XP_037169874.1">
    <property type="nucleotide sequence ID" value="XM_037303227.1"/>
</dbReference>
<feature type="compositionally biased region" description="Polar residues" evidence="1">
    <location>
        <begin position="458"/>
        <end position="468"/>
    </location>
</feature>
<protein>
    <recommendedName>
        <fullName evidence="2">Aminoglycoside phosphotransferase domain-containing protein</fullName>
    </recommendedName>
</protein>
<feature type="compositionally biased region" description="Basic and acidic residues" evidence="1">
    <location>
        <begin position="477"/>
        <end position="486"/>
    </location>
</feature>
<dbReference type="PANTHER" id="PTHR21310:SF15">
    <property type="entry name" value="AMINOGLYCOSIDE PHOSPHOTRANSFERASE DOMAIN-CONTAINING PROTEIN"/>
    <property type="match status" value="1"/>
</dbReference>
<dbReference type="EMBL" id="JACCJC010000003">
    <property type="protein sequence ID" value="KAF6240615.1"/>
    <property type="molecule type" value="Genomic_DNA"/>
</dbReference>
<dbReference type="InterPro" id="IPR002575">
    <property type="entry name" value="Aminoglycoside_PTrfase"/>
</dbReference>
<accession>A0A8H6G564</accession>
<dbReference type="Pfam" id="PF01636">
    <property type="entry name" value="APH"/>
    <property type="match status" value="1"/>
</dbReference>
<dbReference type="OrthoDB" id="5327538at2759"/>
<comment type="caution">
    <text evidence="3">The sequence shown here is derived from an EMBL/GenBank/DDBJ whole genome shotgun (WGS) entry which is preliminary data.</text>
</comment>
<proteinExistence type="predicted"/>
<dbReference type="PANTHER" id="PTHR21310">
    <property type="entry name" value="AMINOGLYCOSIDE PHOSPHOTRANSFERASE-RELATED-RELATED"/>
    <property type="match status" value="1"/>
</dbReference>
<name>A0A8H6G564_9LECA</name>
<dbReference type="InterPro" id="IPR011009">
    <property type="entry name" value="Kinase-like_dom_sf"/>
</dbReference>
<evidence type="ECO:0000313" key="3">
    <source>
        <dbReference type="EMBL" id="KAF6240615.1"/>
    </source>
</evidence>
<evidence type="ECO:0000313" key="4">
    <source>
        <dbReference type="Proteomes" id="UP000578531"/>
    </source>
</evidence>